<sequence>MSDEEIMAAAAVTDGAYTLLIADFADAELATQAYEALKAAEDGATVKIEGAVVVKRDVDGEVKVVTATDASTRRGLTWGVVGGVALGLIFPPSVLGSAVALGAVGAATGKGLEIRRRKGLEADLKDALEPGHSGIVVLVSDPAAVELRKALDKAAAIVEKAVDKAEAVELKAAADQLASIEP</sequence>
<comment type="caution">
    <text evidence="1">The sequence shown here is derived from an EMBL/GenBank/DDBJ whole genome shotgun (WGS) entry which is preliminary data.</text>
</comment>
<name>A0ABT7SBC5_9CELL</name>
<dbReference type="RefSeq" id="WP_289452998.1">
    <property type="nucleotide sequence ID" value="NZ_JAUCGQ010000001.1"/>
</dbReference>
<dbReference type="InterPro" id="IPR009200">
    <property type="entry name" value="DUF1269_membrane"/>
</dbReference>
<reference evidence="1 2" key="1">
    <citation type="submission" date="2023-06" db="EMBL/GenBank/DDBJ databases">
        <title>Cellulomonas sp. MW4 Whole genome sequence.</title>
        <authorList>
            <person name="Park S."/>
        </authorList>
    </citation>
    <scope>NUCLEOTIDE SEQUENCE [LARGE SCALE GENOMIC DNA]</scope>
    <source>
        <strain evidence="1 2">MW4</strain>
    </source>
</reference>
<evidence type="ECO:0000313" key="2">
    <source>
        <dbReference type="Proteomes" id="UP001529338"/>
    </source>
</evidence>
<proteinExistence type="predicted"/>
<evidence type="ECO:0000313" key="1">
    <source>
        <dbReference type="EMBL" id="MDM7853475.1"/>
    </source>
</evidence>
<accession>A0ABT7SBC5</accession>
<dbReference type="EMBL" id="JAUCGQ010000001">
    <property type="protein sequence ID" value="MDM7853475.1"/>
    <property type="molecule type" value="Genomic_DNA"/>
</dbReference>
<keyword evidence="2" id="KW-1185">Reference proteome</keyword>
<gene>
    <name evidence="1" type="ORF">QRT04_00890</name>
</gene>
<dbReference type="Pfam" id="PF06897">
    <property type="entry name" value="DUF1269"/>
    <property type="match status" value="1"/>
</dbReference>
<dbReference type="Proteomes" id="UP001529338">
    <property type="component" value="Unassembled WGS sequence"/>
</dbReference>
<protein>
    <submittedName>
        <fullName evidence="1">DUF1269 domain-containing protein</fullName>
    </submittedName>
</protein>
<organism evidence="1 2">
    <name type="scientific">Cellulomonas alba</name>
    <dbReference type="NCBI Taxonomy" id="3053467"/>
    <lineage>
        <taxon>Bacteria</taxon>
        <taxon>Bacillati</taxon>
        <taxon>Actinomycetota</taxon>
        <taxon>Actinomycetes</taxon>
        <taxon>Micrococcales</taxon>
        <taxon>Cellulomonadaceae</taxon>
        <taxon>Cellulomonas</taxon>
    </lineage>
</organism>